<gene>
    <name evidence="10" type="ORF">AB5J53_03735</name>
</gene>
<keyword evidence="3" id="KW-0460">Magnesium</keyword>
<feature type="region of interest" description="Disordered" evidence="9">
    <location>
        <begin position="82"/>
        <end position="129"/>
    </location>
</feature>
<dbReference type="InterPro" id="IPR047945">
    <property type="entry name" value="MIB_synthase"/>
</dbReference>
<comment type="catalytic activity">
    <reaction evidence="5">
        <text>(E)-2-methylgeranyl diphosphate + H2O = 2-methylisoborneol + diphosphate</text>
        <dbReference type="Rhea" id="RHEA:32571"/>
        <dbReference type="ChEBI" id="CHEBI:15377"/>
        <dbReference type="ChEBI" id="CHEBI:33019"/>
        <dbReference type="ChEBI" id="CHEBI:61984"/>
        <dbReference type="ChEBI" id="CHEBI:61987"/>
        <dbReference type="EC" id="4.2.3.118"/>
    </reaction>
</comment>
<dbReference type="Pfam" id="PF19086">
    <property type="entry name" value="Terpene_syn_C_2"/>
    <property type="match status" value="1"/>
</dbReference>
<evidence type="ECO:0000256" key="2">
    <source>
        <dbReference type="ARBA" id="ARBA00022723"/>
    </source>
</evidence>
<evidence type="ECO:0000256" key="4">
    <source>
        <dbReference type="ARBA" id="ARBA00023239"/>
    </source>
</evidence>
<feature type="region of interest" description="Disordered" evidence="9">
    <location>
        <begin position="28"/>
        <end position="55"/>
    </location>
</feature>
<keyword evidence="4" id="KW-0456">Lyase</keyword>
<evidence type="ECO:0000256" key="9">
    <source>
        <dbReference type="SAM" id="MobiDB-lite"/>
    </source>
</evidence>
<comment type="similarity">
    <text evidence="6">Belongs to the terpene synthase family. 2-methylisoborneol synthase subfamily.</text>
</comment>
<name>A0AB39R4E2_9ACTN</name>
<evidence type="ECO:0000256" key="7">
    <source>
        <dbReference type="ARBA" id="ARBA00035680"/>
    </source>
</evidence>
<evidence type="ECO:0000256" key="3">
    <source>
        <dbReference type="ARBA" id="ARBA00022842"/>
    </source>
</evidence>
<dbReference type="SFLD" id="SFLDG01020">
    <property type="entry name" value="Terpene_Cyclase_Like_2"/>
    <property type="match status" value="1"/>
</dbReference>
<proteinExistence type="inferred from homology"/>
<dbReference type="GO" id="GO:0042214">
    <property type="term" value="P:terpene metabolic process"/>
    <property type="evidence" value="ECO:0007669"/>
    <property type="project" value="InterPro"/>
</dbReference>
<dbReference type="SFLD" id="SFLDS00005">
    <property type="entry name" value="Isoprenoid_Synthase_Type_I"/>
    <property type="match status" value="1"/>
</dbReference>
<dbReference type="RefSeq" id="WP_369244227.1">
    <property type="nucleotide sequence ID" value="NZ_CP163443.1"/>
</dbReference>
<evidence type="ECO:0000313" key="10">
    <source>
        <dbReference type="EMBL" id="XDQ50877.1"/>
    </source>
</evidence>
<dbReference type="GO" id="GO:0046872">
    <property type="term" value="F:metal ion binding"/>
    <property type="evidence" value="ECO:0007669"/>
    <property type="project" value="UniProtKB-KW"/>
</dbReference>
<organism evidence="10">
    <name type="scientific">Streptomyces sp. R41</name>
    <dbReference type="NCBI Taxonomy" id="3238632"/>
    <lineage>
        <taxon>Bacteria</taxon>
        <taxon>Bacillati</taxon>
        <taxon>Actinomycetota</taxon>
        <taxon>Actinomycetes</taxon>
        <taxon>Kitasatosporales</taxon>
        <taxon>Streptomycetaceae</taxon>
        <taxon>Streptomyces</taxon>
    </lineage>
</organism>
<dbReference type="GO" id="GO:0010333">
    <property type="term" value="F:terpene synthase activity"/>
    <property type="evidence" value="ECO:0007669"/>
    <property type="project" value="InterPro"/>
</dbReference>
<dbReference type="AlphaFoldDB" id="A0AB39R4E2"/>
<reference evidence="10" key="1">
    <citation type="submission" date="2024-07" db="EMBL/GenBank/DDBJ databases">
        <authorList>
            <person name="Yu S.T."/>
        </authorList>
    </citation>
    <scope>NUCLEOTIDE SEQUENCE</scope>
    <source>
        <strain evidence="10">R41</strain>
    </source>
</reference>
<evidence type="ECO:0000256" key="1">
    <source>
        <dbReference type="ARBA" id="ARBA00001946"/>
    </source>
</evidence>
<protein>
    <recommendedName>
        <fullName evidence="8">2-methylisoborneol synthase</fullName>
        <ecNumber evidence="7">4.2.3.118</ecNumber>
    </recommendedName>
</protein>
<dbReference type="EMBL" id="CP163443">
    <property type="protein sequence ID" value="XDQ50877.1"/>
    <property type="molecule type" value="Genomic_DNA"/>
</dbReference>
<evidence type="ECO:0000256" key="5">
    <source>
        <dbReference type="ARBA" id="ARBA00035573"/>
    </source>
</evidence>
<sequence length="431" mass="46414">MSLISRVVAPAAGHDMAGLVRALLSARSSAPPRLPVPPKAARGPRLPSAPTGLGTSAARLRSSAVGITSCAVGIAPPAPAPVRPPILPSRPTGLGTSAARLGAPEPQRERAQAADPAPNLHCPPAVRDDPALGETVTERLVEWAEEVGIYPGQLDKIRTADFGRLIMLAHPESDDPDRLLAAAKCALAEWSVDDHYVDGEVEEARHELLGQRLAIAHSVIDQAHLPLAYAPQLEEVVQADPVMRALRSSLDNLARYATTGQVRRLRHELGIMFVAYNQEGVWHTAEQTPPVWEFLMHRHENSFVPCMVLVDAVAGYELPYGEFADPRVRRAFTMAGSASVIVNDLYSMGKEDPTDFSLPRLIASEAQCSLEEAIDRTVEIHNELMHTFEAEAAALAAAGSPELRRFLAGTWAWLGGSREWHAGSGRYATAA</sequence>
<comment type="cofactor">
    <cofactor evidence="1">
        <name>Mg(2+)</name>
        <dbReference type="ChEBI" id="CHEBI:18420"/>
    </cofactor>
</comment>
<evidence type="ECO:0000256" key="8">
    <source>
        <dbReference type="ARBA" id="ARBA00035696"/>
    </source>
</evidence>
<dbReference type="NCBIfam" id="NF041167">
    <property type="entry name" value="f2_encap_cargo2"/>
    <property type="match status" value="1"/>
</dbReference>
<evidence type="ECO:0000256" key="6">
    <source>
        <dbReference type="ARBA" id="ARBA00035653"/>
    </source>
</evidence>
<dbReference type="SUPFAM" id="SSF48576">
    <property type="entry name" value="Terpenoid synthases"/>
    <property type="match status" value="1"/>
</dbReference>
<dbReference type="EC" id="4.2.3.118" evidence="7"/>
<dbReference type="Gene3D" id="1.10.600.10">
    <property type="entry name" value="Farnesyl Diphosphate Synthase"/>
    <property type="match status" value="1"/>
</dbReference>
<accession>A0AB39R4E2</accession>
<dbReference type="InterPro" id="IPR008949">
    <property type="entry name" value="Isoprenoid_synthase_dom_sf"/>
</dbReference>
<dbReference type="InterPro" id="IPR034686">
    <property type="entry name" value="Terpene_cyclase-like_2"/>
</dbReference>
<keyword evidence="2" id="KW-0479">Metal-binding</keyword>